<dbReference type="RefSeq" id="WP_126045190.1">
    <property type="nucleotide sequence ID" value="NZ_RXFM01000101.1"/>
</dbReference>
<protein>
    <recommendedName>
        <fullName evidence="3">Endonuclease/exonuclease/phosphatase domain-containing protein</fullName>
    </recommendedName>
</protein>
<sequence>MVNVGILQYNVKGDVRDSRDKGVWSRPERREKQVDVIKEAIKSKGIDIVAMQQVEPGQDKNTLDYYLNNQNSDKEWKTLQPNPDPYWNNVKKEFDIAQITFNQKAWGLIKDPIAGFWKDNGDGDVRPFVAAYFKNVENPELKLLFISVHFPHADPNNPDSCNAWKGIEKFKEMVNTLTDNSDLSKLSVIFSGDMNEIGNNSLNLSNPPQINKCLAEFGKFNFTKYSVG</sequence>
<name>A0A3R9Z4E4_9RICK</name>
<gene>
    <name evidence="1" type="ORF">EIC27_06125</name>
</gene>
<dbReference type="Proteomes" id="UP000279470">
    <property type="component" value="Unassembled WGS sequence"/>
</dbReference>
<accession>A0A3R9Z4E4</accession>
<keyword evidence="2" id="KW-1185">Reference proteome</keyword>
<dbReference type="InterPro" id="IPR036691">
    <property type="entry name" value="Endo/exonu/phosph_ase_sf"/>
</dbReference>
<evidence type="ECO:0000313" key="1">
    <source>
        <dbReference type="EMBL" id="RST62578.1"/>
    </source>
</evidence>
<dbReference type="SUPFAM" id="SSF56219">
    <property type="entry name" value="DNase I-like"/>
    <property type="match status" value="1"/>
</dbReference>
<organism evidence="1 2">
    <name type="scientific">Candidatus Aquarickettsia rohweri</name>
    <dbReference type="NCBI Taxonomy" id="2602574"/>
    <lineage>
        <taxon>Bacteria</taxon>
        <taxon>Pseudomonadati</taxon>
        <taxon>Pseudomonadota</taxon>
        <taxon>Alphaproteobacteria</taxon>
        <taxon>Rickettsiales</taxon>
        <taxon>Candidatus Midichloriaceae</taxon>
        <taxon>Candidatus Aquarickettsia</taxon>
    </lineage>
</organism>
<evidence type="ECO:0000313" key="2">
    <source>
        <dbReference type="Proteomes" id="UP000279470"/>
    </source>
</evidence>
<proteinExistence type="predicted"/>
<dbReference type="AlphaFoldDB" id="A0A3R9Z4E4"/>
<dbReference type="EMBL" id="RXFM01000101">
    <property type="protein sequence ID" value="RST62578.1"/>
    <property type="molecule type" value="Genomic_DNA"/>
</dbReference>
<dbReference type="Gene3D" id="3.60.10.10">
    <property type="entry name" value="Endonuclease/exonuclease/phosphatase"/>
    <property type="match status" value="1"/>
</dbReference>
<evidence type="ECO:0008006" key="3">
    <source>
        <dbReference type="Google" id="ProtNLM"/>
    </source>
</evidence>
<reference evidence="2" key="1">
    <citation type="submission" date="2018-11" db="EMBL/GenBank/DDBJ databases">
        <title>Phylogenetic, genomic, and biogeographic characterization of a novel and ubiquitous marine invertebrate-associated Rickettsiales parasite, Candidatus Marinoinvertebrata rohwerii, gen. nov., sp. nov.</title>
        <authorList>
            <person name="Klinges J.G."/>
            <person name="Rosales S.M."/>
            <person name="Mcminds R."/>
            <person name="Shaver E.C."/>
            <person name="Shantz A."/>
            <person name="Peters E.C."/>
            <person name="Burkepile D.E."/>
            <person name="Silliman B.R."/>
            <person name="Vega Thurber R.L."/>
        </authorList>
    </citation>
    <scope>NUCLEOTIDE SEQUENCE [LARGE SCALE GENOMIC DNA]</scope>
    <source>
        <strain evidence="2">a_cerv_44</strain>
    </source>
</reference>
<comment type="caution">
    <text evidence="1">The sequence shown here is derived from an EMBL/GenBank/DDBJ whole genome shotgun (WGS) entry which is preliminary data.</text>
</comment>